<name>A0A1S7FWE2_9LIST</name>
<reference evidence="2" key="1">
    <citation type="submission" date="2015-03" db="EMBL/GenBank/DDBJ databases">
        <authorList>
            <person name="Murphy D."/>
        </authorList>
    </citation>
    <scope>NUCLEOTIDE SEQUENCE [LARGE SCALE GENOMIC DNA]</scope>
    <source>
        <strain evidence="2">WS 4560</strain>
    </source>
</reference>
<dbReference type="EMBL" id="CP011102">
    <property type="protein sequence ID" value="AQY51766.1"/>
    <property type="molecule type" value="Genomic_DNA"/>
</dbReference>
<evidence type="ECO:0000313" key="4">
    <source>
        <dbReference type="Proteomes" id="UP000223060"/>
    </source>
</evidence>
<dbReference type="Proteomes" id="UP000223060">
    <property type="component" value="Chromosome"/>
</dbReference>
<gene>
    <name evidence="3" type="ORF">HB943_14320</name>
    <name evidence="2" type="ORF">UE46_12465</name>
</gene>
<feature type="transmembrane region" description="Helical" evidence="1">
    <location>
        <begin position="7"/>
        <end position="25"/>
    </location>
</feature>
<dbReference type="KEGG" id="lwi:UE46_12465"/>
<keyword evidence="4" id="KW-1185">Reference proteome</keyword>
<dbReference type="AlphaFoldDB" id="A0A1S7FWE2"/>
<dbReference type="RefSeq" id="WP_118907668.1">
    <property type="nucleotide sequence ID" value="NZ_CP011102.1"/>
</dbReference>
<keyword evidence="1" id="KW-0472">Membrane</keyword>
<reference evidence="4" key="2">
    <citation type="submission" date="2015-03" db="EMBL/GenBank/DDBJ databases">
        <authorList>
            <person name="Ferrari E."/>
            <person name="Walter M.C."/>
            <person name="Huptas C."/>
            <person name="Scherer S."/>
            <person name="Mueller-Herbst S."/>
        </authorList>
    </citation>
    <scope>NUCLEOTIDE SEQUENCE [LARGE SCALE GENOMIC DNA]</scope>
    <source>
        <strain evidence="4">LWP01</strain>
    </source>
</reference>
<sequence length="80" mass="9171">MGDHEVRYFVIPMIIVFILGIASINEPAFPVFSFMIVGLVSILVGTVFGWLAFGIKILFKFFHTWKEHRDVKKVVSVSKR</sequence>
<evidence type="ECO:0000313" key="5">
    <source>
        <dbReference type="Proteomes" id="UP000564536"/>
    </source>
</evidence>
<evidence type="ECO:0000256" key="1">
    <source>
        <dbReference type="SAM" id="Phobius"/>
    </source>
</evidence>
<feature type="transmembrane region" description="Helical" evidence="1">
    <location>
        <begin position="31"/>
        <end position="59"/>
    </location>
</feature>
<proteinExistence type="predicted"/>
<evidence type="ECO:0000313" key="2">
    <source>
        <dbReference type="EMBL" id="AQY51766.1"/>
    </source>
</evidence>
<accession>A0A1S7FWE2</accession>
<keyword evidence="1" id="KW-0812">Transmembrane</keyword>
<evidence type="ECO:0000313" key="3">
    <source>
        <dbReference type="EMBL" id="MBC1501779.1"/>
    </source>
</evidence>
<dbReference type="EMBL" id="JAARRL010000029">
    <property type="protein sequence ID" value="MBC1501779.1"/>
    <property type="molecule type" value="Genomic_DNA"/>
</dbReference>
<keyword evidence="1" id="KW-1133">Transmembrane helix</keyword>
<organism evidence="2 4">
    <name type="scientific">Listeria weihenstephanensis</name>
    <dbReference type="NCBI Taxonomy" id="1006155"/>
    <lineage>
        <taxon>Bacteria</taxon>
        <taxon>Bacillati</taxon>
        <taxon>Bacillota</taxon>
        <taxon>Bacilli</taxon>
        <taxon>Bacillales</taxon>
        <taxon>Listeriaceae</taxon>
        <taxon>Listeria</taxon>
    </lineage>
</organism>
<protein>
    <submittedName>
        <fullName evidence="2">Uncharacterized protein</fullName>
    </submittedName>
</protein>
<reference evidence="3 5" key="3">
    <citation type="submission" date="2020-03" db="EMBL/GenBank/DDBJ databases">
        <title>Soil Listeria distribution.</title>
        <authorList>
            <person name="Liao J."/>
            <person name="Wiedmann M."/>
        </authorList>
    </citation>
    <scope>NUCLEOTIDE SEQUENCE [LARGE SCALE GENOMIC DNA]</scope>
    <source>
        <strain evidence="3 5">FSL L7-1523</strain>
    </source>
</reference>
<dbReference type="Proteomes" id="UP000564536">
    <property type="component" value="Unassembled WGS sequence"/>
</dbReference>